<dbReference type="EMBL" id="CAXHTA020000002">
    <property type="protein sequence ID" value="CAL5218998.1"/>
    <property type="molecule type" value="Genomic_DNA"/>
</dbReference>
<dbReference type="PROSITE" id="PS51032">
    <property type="entry name" value="AP2_ERF"/>
    <property type="match status" value="1"/>
</dbReference>
<accession>A0ABP1FLR0</accession>
<keyword evidence="3" id="KW-0238">DNA-binding</keyword>
<dbReference type="PANTHER" id="PTHR32467">
    <property type="entry name" value="AP2-LIKE ETHYLENE-RESPONSIVE TRANSCRIPTION FACTOR"/>
    <property type="match status" value="1"/>
</dbReference>
<keyword evidence="5" id="KW-0539">Nucleus</keyword>
<dbReference type="Gene3D" id="3.30.730.10">
    <property type="entry name" value="AP2/ERF domain"/>
    <property type="match status" value="1"/>
</dbReference>
<evidence type="ECO:0000313" key="8">
    <source>
        <dbReference type="EMBL" id="CAL5218998.1"/>
    </source>
</evidence>
<feature type="region of interest" description="Disordered" evidence="6">
    <location>
        <begin position="1"/>
        <end position="24"/>
    </location>
</feature>
<evidence type="ECO:0000256" key="2">
    <source>
        <dbReference type="ARBA" id="ARBA00023015"/>
    </source>
</evidence>
<evidence type="ECO:0000256" key="6">
    <source>
        <dbReference type="SAM" id="MobiDB-lite"/>
    </source>
</evidence>
<dbReference type="SUPFAM" id="SSF54171">
    <property type="entry name" value="DNA-binding domain"/>
    <property type="match status" value="1"/>
</dbReference>
<feature type="region of interest" description="Disordered" evidence="6">
    <location>
        <begin position="295"/>
        <end position="359"/>
    </location>
</feature>
<dbReference type="InterPro" id="IPR016177">
    <property type="entry name" value="DNA-bd_dom_sf"/>
</dbReference>
<gene>
    <name evidence="8" type="primary">g753</name>
    <name evidence="8" type="ORF">VP750_LOCUS657</name>
</gene>
<feature type="compositionally biased region" description="Basic and acidic residues" evidence="6">
    <location>
        <begin position="1"/>
        <end position="21"/>
    </location>
</feature>
<evidence type="ECO:0000259" key="7">
    <source>
        <dbReference type="PROSITE" id="PS51032"/>
    </source>
</evidence>
<dbReference type="InterPro" id="IPR036955">
    <property type="entry name" value="AP2/ERF_dom_sf"/>
</dbReference>
<evidence type="ECO:0000256" key="1">
    <source>
        <dbReference type="ARBA" id="ARBA00004123"/>
    </source>
</evidence>
<proteinExistence type="predicted"/>
<dbReference type="PANTHER" id="PTHR32467:SF90">
    <property type="entry name" value="AP2-LIKE ETHYLENE-RESPONSIVE TRANSCRIPTION FACTOR AIL1"/>
    <property type="match status" value="1"/>
</dbReference>
<dbReference type="InterPro" id="IPR001471">
    <property type="entry name" value="AP2/ERF_dom"/>
</dbReference>
<dbReference type="SMART" id="SM00380">
    <property type="entry name" value="AP2"/>
    <property type="match status" value="1"/>
</dbReference>
<evidence type="ECO:0000256" key="5">
    <source>
        <dbReference type="ARBA" id="ARBA00023242"/>
    </source>
</evidence>
<keyword evidence="9" id="KW-1185">Reference proteome</keyword>
<reference evidence="8 9" key="1">
    <citation type="submission" date="2024-06" db="EMBL/GenBank/DDBJ databases">
        <authorList>
            <person name="Kraege A."/>
            <person name="Thomma B."/>
        </authorList>
    </citation>
    <scope>NUCLEOTIDE SEQUENCE [LARGE SCALE GENOMIC DNA]</scope>
</reference>
<organism evidence="8 9">
    <name type="scientific">Coccomyxa viridis</name>
    <dbReference type="NCBI Taxonomy" id="1274662"/>
    <lineage>
        <taxon>Eukaryota</taxon>
        <taxon>Viridiplantae</taxon>
        <taxon>Chlorophyta</taxon>
        <taxon>core chlorophytes</taxon>
        <taxon>Trebouxiophyceae</taxon>
        <taxon>Trebouxiophyceae incertae sedis</taxon>
        <taxon>Coccomyxaceae</taxon>
        <taxon>Coccomyxa</taxon>
    </lineage>
</organism>
<feature type="domain" description="AP2/ERF" evidence="7">
    <location>
        <begin position="409"/>
        <end position="475"/>
    </location>
</feature>
<name>A0ABP1FLR0_9CHLO</name>
<keyword evidence="4" id="KW-0804">Transcription</keyword>
<evidence type="ECO:0000256" key="3">
    <source>
        <dbReference type="ARBA" id="ARBA00023125"/>
    </source>
</evidence>
<evidence type="ECO:0000256" key="4">
    <source>
        <dbReference type="ARBA" id="ARBA00023163"/>
    </source>
</evidence>
<comment type="caution">
    <text evidence="8">The sequence shown here is derived from an EMBL/GenBank/DDBJ whole genome shotgun (WGS) entry which is preliminary data.</text>
</comment>
<evidence type="ECO:0000313" key="9">
    <source>
        <dbReference type="Proteomes" id="UP001497392"/>
    </source>
</evidence>
<sequence length="548" mass="58796">MHELTADSSDKPSKATPDRRLRSQRWRSVAELAAEDESSPATALDPLQWDSLSAIPKTHTADVPDLDWLLELNGLAQTAALPVDAVALEISPLQPPSSGISSGAFDAFLSEALQTGQLSDSGAYDLGDRIADLGRAYTAPEPLPDPFMIAAEGIATPRAHQVSRAGSASDATGREKLCDSTWQGALCRGSTFNDMEMYKLLLETPHHPEGSGQPVDWDLLFGGPATSLSAAAQPRPVQAEAGQAGHVWPGKIIRGPLQDFAVDPGTGQKLKFGKAMQARASQVELPSVAALFADISSNGPGRQHRWSPRTPGTPGEPPHVREGSRQISRRAAATVSPPSGQSALTFGPQLSGHGEGSDQKEAHIGLMKTTSGFGGITRGVIQAASMGGKRRAPVMRLEELHQMYSERKRFRGVSRSPWSLTWDSHVLITASSKEEREVFLGSFSTENTAAKAHDVAALRLQADHASGQQVETNFPHVEYQDGLVETGHKSIADFIVALQRHGAFESQSTSRYRGVDKVGENSWQARFELDDAAISNRGTQMPEALSFL</sequence>
<protein>
    <submittedName>
        <fullName evidence="8">G753 protein</fullName>
    </submittedName>
</protein>
<comment type="subcellular location">
    <subcellularLocation>
        <location evidence="1">Nucleus</location>
    </subcellularLocation>
</comment>
<keyword evidence="2" id="KW-0805">Transcription regulation</keyword>
<dbReference type="Proteomes" id="UP001497392">
    <property type="component" value="Unassembled WGS sequence"/>
</dbReference>